<keyword evidence="3" id="KW-0472">Membrane</keyword>
<name>A0ABV7FUG6_9ALTE</name>
<proteinExistence type="predicted"/>
<dbReference type="Pfam" id="PF00486">
    <property type="entry name" value="Trans_reg_C"/>
    <property type="match status" value="1"/>
</dbReference>
<evidence type="ECO:0000256" key="1">
    <source>
        <dbReference type="ARBA" id="ARBA00023125"/>
    </source>
</evidence>
<accession>A0ABV7FUG6</accession>
<evidence type="ECO:0000313" key="5">
    <source>
        <dbReference type="EMBL" id="MFC3123061.1"/>
    </source>
</evidence>
<evidence type="ECO:0000256" key="3">
    <source>
        <dbReference type="SAM" id="Phobius"/>
    </source>
</evidence>
<dbReference type="InterPro" id="IPR016032">
    <property type="entry name" value="Sig_transdc_resp-reg_C-effctor"/>
</dbReference>
<dbReference type="InterPro" id="IPR001867">
    <property type="entry name" value="OmpR/PhoB-type_DNA-bd"/>
</dbReference>
<protein>
    <submittedName>
        <fullName evidence="5">Transcriptional regulator</fullName>
    </submittedName>
</protein>
<feature type="transmembrane region" description="Helical" evidence="3">
    <location>
        <begin position="126"/>
        <end position="145"/>
    </location>
</feature>
<dbReference type="EMBL" id="JBHRSW010000047">
    <property type="protein sequence ID" value="MFC3123061.1"/>
    <property type="molecule type" value="Genomic_DNA"/>
</dbReference>
<keyword evidence="3" id="KW-0812">Transmembrane</keyword>
<reference evidence="6" key="1">
    <citation type="journal article" date="2019" name="Int. J. Syst. Evol. Microbiol.">
        <title>The Global Catalogue of Microorganisms (GCM) 10K type strain sequencing project: providing services to taxonomists for standard genome sequencing and annotation.</title>
        <authorList>
            <consortium name="The Broad Institute Genomics Platform"/>
            <consortium name="The Broad Institute Genome Sequencing Center for Infectious Disease"/>
            <person name="Wu L."/>
            <person name="Ma J."/>
        </authorList>
    </citation>
    <scope>NUCLEOTIDE SEQUENCE [LARGE SCALE GENOMIC DNA]</scope>
    <source>
        <strain evidence="6">KCTC 52473</strain>
    </source>
</reference>
<dbReference type="InterPro" id="IPR036388">
    <property type="entry name" value="WH-like_DNA-bd_sf"/>
</dbReference>
<keyword evidence="1 2" id="KW-0238">DNA-binding</keyword>
<gene>
    <name evidence="5" type="ORF">ACFOHL_15665</name>
</gene>
<keyword evidence="3" id="KW-1133">Transmembrane helix</keyword>
<keyword evidence="6" id="KW-1185">Reference proteome</keyword>
<sequence length="692" mass="77423">METSAELAKNKIASFGQFRLNCNSGILSDDAKNYHLEPKIFQFLLLLIAHQGELVTKANIVDSLWNSKNTSDEAIRALVKKTRESLKDDAKAPSFIKTIPTKGYLFIPPVKFSDVRPAKDQNKAKSYVFIASLCVTVICLVVVFFSTSSKQESLPPPISSIDKHVIQSNISKNVNAYFRHSNQYILLETIFDDNGQHIKISANPSDISHFLSFPKGKISRFGISADKQAFYALFVHDEKQFINYWRLDSELALIDNQKFEVAIDINNFVAFHYDENVIISSGFVEKENAFVLTFYGLINANESTIRFESPIDVGNDSILEISPDHKYLSLIVPQIGHSEMFIYNITSGQISASKTLPVTVVQALWKDDASQLVFRGEQGALLSYQLASDTLTTWNERLIDSAELFGICGDNCFVSRSQYIKTGLAKYTWIEASMLADGTVIEFDGNLRYPVNAKNDLFFIHHSSKESSLVSHSLSTNQSETLYTLQGPNDMSQLTVNQSGSALAGILNGRVFVFDIEASTLRILNVPMVGMRFPKFLLNQDDVLYFTASDPLNGDAVFSYDLSRDTYERIDVGVLVDFPLDKVHTLKIHQSGLLQVLKNSDDNTSSPVFESLVSNPSSWQLIDRTLLVLSHESQGELQRYDLSTGEVGSMPLPVQPVFPEFLYVPNQALFVLPIVTDANEQIVKYQGLTKAY</sequence>
<comment type="caution">
    <text evidence="5">The sequence shown here is derived from an EMBL/GenBank/DDBJ whole genome shotgun (WGS) entry which is preliminary data.</text>
</comment>
<feature type="domain" description="OmpR/PhoB-type" evidence="4">
    <location>
        <begin position="10"/>
        <end position="108"/>
    </location>
</feature>
<feature type="DNA-binding region" description="OmpR/PhoB-type" evidence="2">
    <location>
        <begin position="10"/>
        <end position="108"/>
    </location>
</feature>
<dbReference type="CDD" id="cd00383">
    <property type="entry name" value="trans_reg_C"/>
    <property type="match status" value="1"/>
</dbReference>
<dbReference type="SMART" id="SM00862">
    <property type="entry name" value="Trans_reg_C"/>
    <property type="match status" value="1"/>
</dbReference>
<dbReference type="PROSITE" id="PS51755">
    <property type="entry name" value="OMPR_PHOB"/>
    <property type="match status" value="1"/>
</dbReference>
<dbReference type="RefSeq" id="WP_376921183.1">
    <property type="nucleotide sequence ID" value="NZ_JBHRSW010000047.1"/>
</dbReference>
<evidence type="ECO:0000256" key="2">
    <source>
        <dbReference type="PROSITE-ProRule" id="PRU01091"/>
    </source>
</evidence>
<dbReference type="SUPFAM" id="SSF82171">
    <property type="entry name" value="DPP6 N-terminal domain-like"/>
    <property type="match status" value="1"/>
</dbReference>
<evidence type="ECO:0000313" key="6">
    <source>
        <dbReference type="Proteomes" id="UP001595478"/>
    </source>
</evidence>
<dbReference type="Proteomes" id="UP001595478">
    <property type="component" value="Unassembled WGS sequence"/>
</dbReference>
<evidence type="ECO:0000259" key="4">
    <source>
        <dbReference type="PROSITE" id="PS51755"/>
    </source>
</evidence>
<organism evidence="5 6">
    <name type="scientific">Agaribacter flavus</name>
    <dbReference type="NCBI Taxonomy" id="1902781"/>
    <lineage>
        <taxon>Bacteria</taxon>
        <taxon>Pseudomonadati</taxon>
        <taxon>Pseudomonadota</taxon>
        <taxon>Gammaproteobacteria</taxon>
        <taxon>Alteromonadales</taxon>
        <taxon>Alteromonadaceae</taxon>
        <taxon>Agaribacter</taxon>
    </lineage>
</organism>
<dbReference type="Gene3D" id="1.10.10.10">
    <property type="entry name" value="Winged helix-like DNA-binding domain superfamily/Winged helix DNA-binding domain"/>
    <property type="match status" value="1"/>
</dbReference>
<dbReference type="SUPFAM" id="SSF46894">
    <property type="entry name" value="C-terminal effector domain of the bipartite response regulators"/>
    <property type="match status" value="1"/>
</dbReference>